<protein>
    <submittedName>
        <fullName evidence="2">Uncharacterized protein</fullName>
    </submittedName>
</protein>
<evidence type="ECO:0000256" key="1">
    <source>
        <dbReference type="SAM" id="SignalP"/>
    </source>
</evidence>
<name>A0A1I8EK66_WUCBA</name>
<organism evidence="2">
    <name type="scientific">Wuchereria bancrofti</name>
    <dbReference type="NCBI Taxonomy" id="6293"/>
    <lineage>
        <taxon>Eukaryota</taxon>
        <taxon>Metazoa</taxon>
        <taxon>Ecdysozoa</taxon>
        <taxon>Nematoda</taxon>
        <taxon>Chromadorea</taxon>
        <taxon>Rhabditida</taxon>
        <taxon>Spirurina</taxon>
        <taxon>Spiruromorpha</taxon>
        <taxon>Filarioidea</taxon>
        <taxon>Onchocercidae</taxon>
        <taxon>Wuchereria</taxon>
    </lineage>
</organism>
<keyword evidence="1" id="KW-0732">Signal</keyword>
<reference evidence="2" key="1">
    <citation type="submission" date="2016-11" db="UniProtKB">
        <authorList>
            <consortium name="WormBaseParasite"/>
        </authorList>
    </citation>
    <scope>IDENTIFICATION</scope>
    <source>
        <strain evidence="2">pt0022</strain>
    </source>
</reference>
<evidence type="ECO:0000313" key="2">
    <source>
        <dbReference type="WBParaSite" id="maker-PairedContig_2379-snap-gene-1.14-mRNA-1"/>
    </source>
</evidence>
<feature type="signal peptide" evidence="1">
    <location>
        <begin position="1"/>
        <end position="20"/>
    </location>
</feature>
<dbReference type="AlphaFoldDB" id="A0A1I8EK66"/>
<proteinExistence type="predicted"/>
<accession>A0A1I8EK66</accession>
<sequence>MLPFLLTLLLDTLFINDIHAQEWQCYDVLKQCISGNSNLLDINMINSSNINHFCESYTQLIIPCLAKRMNENPGVTYRERYLVFRKCIENDRSRQNDSGIMMKTIKILRLYLYSCIYNSMADMSQSNCFNKLVQNCVEKIPTARKCYYWPCKSQDFLTLKRSNLMLPKEDEDKDDENYNEAKNSYADDHKTGKWKSSRVQITSNSVIPNGNSQIMKRKFAVYLVAFFNNDNRCYDNLTECIQTVNAHHILLDVKRINASIIDEFCFNYTYAIIPCLINKIVKRKDSNFFNRSLIIHILQRCNSKYNMNYPNTACFKEMIEFQKIQHLFLYGCVYNDASNFNNTSCFNKLMKYCVKRNPPNHLCFHWQCNKYGNYKMLKKFDSDNKRKRDIFINDTEDFNFLTTNNEFVVSKIVTKLPYFLRRGTLPLSGIDMRNTDYEDRILDPTRRQFTPATTISNYYLQYIIIILSTTDFYFFS</sequence>
<dbReference type="WBParaSite" id="maker-PairedContig_2379-snap-gene-1.14-mRNA-1">
    <property type="protein sequence ID" value="maker-PairedContig_2379-snap-gene-1.14-mRNA-1"/>
    <property type="gene ID" value="maker-PairedContig_2379-snap-gene-1.14"/>
</dbReference>
<feature type="chain" id="PRO_5009318226" evidence="1">
    <location>
        <begin position="21"/>
        <end position="476"/>
    </location>
</feature>